<gene>
    <name evidence="4" type="ORF">OXX778_LOCUS8159</name>
</gene>
<evidence type="ECO:0000313" key="5">
    <source>
        <dbReference type="Proteomes" id="UP000663879"/>
    </source>
</evidence>
<reference evidence="4" key="1">
    <citation type="submission" date="2021-02" db="EMBL/GenBank/DDBJ databases">
        <authorList>
            <person name="Nowell W R."/>
        </authorList>
    </citation>
    <scope>NUCLEOTIDE SEQUENCE</scope>
    <source>
        <strain evidence="4">Ploen Becks lab</strain>
    </source>
</reference>
<feature type="domain" description="WAPL" evidence="3">
    <location>
        <begin position="292"/>
        <end position="419"/>
    </location>
</feature>
<dbReference type="PANTHER" id="PTHR22100:SF13">
    <property type="entry name" value="WINGS APART-LIKE PROTEIN HOMOLOG"/>
    <property type="match status" value="1"/>
</dbReference>
<dbReference type="InterPro" id="IPR022771">
    <property type="entry name" value="WAPL_C"/>
</dbReference>
<protein>
    <recommendedName>
        <fullName evidence="3">WAPL domain-containing protein</fullName>
    </recommendedName>
</protein>
<dbReference type="AlphaFoldDB" id="A0A813UZN1"/>
<feature type="non-terminal residue" evidence="4">
    <location>
        <position position="1"/>
    </location>
</feature>
<comment type="caution">
    <text evidence="4">The sequence shown here is derived from an EMBL/GenBank/DDBJ whole genome shotgun (WGS) entry which is preliminary data.</text>
</comment>
<proteinExistence type="inferred from homology"/>
<dbReference type="PROSITE" id="PS51271">
    <property type="entry name" value="WAPL"/>
    <property type="match status" value="1"/>
</dbReference>
<dbReference type="InterPro" id="IPR039874">
    <property type="entry name" value="WAPL"/>
</dbReference>
<dbReference type="InterPro" id="IPR011989">
    <property type="entry name" value="ARM-like"/>
</dbReference>
<organism evidence="4 5">
    <name type="scientific">Brachionus calyciflorus</name>
    <dbReference type="NCBI Taxonomy" id="104777"/>
    <lineage>
        <taxon>Eukaryota</taxon>
        <taxon>Metazoa</taxon>
        <taxon>Spiralia</taxon>
        <taxon>Gnathifera</taxon>
        <taxon>Rotifera</taxon>
        <taxon>Eurotatoria</taxon>
        <taxon>Monogononta</taxon>
        <taxon>Pseudotrocha</taxon>
        <taxon>Ploima</taxon>
        <taxon>Brachionidae</taxon>
        <taxon>Brachionus</taxon>
    </lineage>
</organism>
<dbReference type="InterPro" id="IPR012502">
    <property type="entry name" value="WAPL_dom"/>
</dbReference>
<evidence type="ECO:0000313" key="4">
    <source>
        <dbReference type="EMBL" id="CAF0835024.1"/>
    </source>
</evidence>
<feature type="compositionally biased region" description="Low complexity" evidence="2">
    <location>
        <begin position="78"/>
        <end position="92"/>
    </location>
</feature>
<accession>A0A813UZN1</accession>
<name>A0A813UZN1_9BILA</name>
<keyword evidence="5" id="KW-1185">Reference proteome</keyword>
<feature type="compositionally biased region" description="Polar residues" evidence="2">
    <location>
        <begin position="1"/>
        <end position="26"/>
    </location>
</feature>
<comment type="similarity">
    <text evidence="1">Belongs to the WAPL family.</text>
</comment>
<dbReference type="Pfam" id="PF07814">
    <property type="entry name" value="WAPL"/>
    <property type="match status" value="1"/>
</dbReference>
<dbReference type="OrthoDB" id="78088at2759"/>
<evidence type="ECO:0000256" key="1">
    <source>
        <dbReference type="ARBA" id="ARBA00006854"/>
    </source>
</evidence>
<evidence type="ECO:0000256" key="2">
    <source>
        <dbReference type="SAM" id="MobiDB-lite"/>
    </source>
</evidence>
<feature type="region of interest" description="Disordered" evidence="2">
    <location>
        <begin position="69"/>
        <end position="114"/>
    </location>
</feature>
<sequence length="941" mass="108489">SKIQKTVINETKQQNLTNSDPTQVNNKPKIILKRTLNDKKSDKFNINNSFDESDDDDFNVFDLNTKTSQLSIKKAKSDTSPSSSLSSSFSPSGQTPPKIPKLSPVKTKKIGLKLPGSDDEIPKKIEVKQEIKKIALVLPESDEEPVKKPQVKEESKKVVDLQAKLKELDDDEDFDMDLDKIKKFKVIKKSITETAKSENLNTEKKIIIKNKIFNTKTRGNESEKKLKISQFNINFNENDVKTDEEEVEGEEVELDKNEVKSNLVKTNSLQSQTTKRELMPRLLSFDKDRIQDVDASVIMINLRNSRKAYECEELGEAQAFQDDFNYLLDGLNSKYKLSDRCLSSIKLAECCQSSEFRMNLRSSSSNGDSHVEKIFQLLNDSTQFKSLSLCTSLIMFALTQDKLSIDIDKSTFSLILSFLNTNYNTNSIVDFTDSNNTNKFNYLNDLSTRINSPQTNSQTKDFNLNEFNLNDANDDCLVYKKIYLKCKNLYNDLPSLIVQDEMNNLKDEINFNCSLLTLDCLLNMNQNMKKNFILNDFYKNELRDKFVLDKVLIRCQHIINSLDNLSEHSSFDFVNSDLDDNLKSIFLLNKLKSCINLLEKVTQPVNHTTNTNTTVNNKKTKFKCIKYHDDHENDEEKSKTCSQASTLNQNYLIDLKDDFLIEFLNESLELFYDRIDELLIDKQNSKTSPDKNDNKIYDSKLINSYINTLKEYFLFLISLTQNNEYTSSKLSSNKKFINTLFKYLLNDAKKISIINKLNNENDQFDLLIMVLGILLNLLVNCFKQKTTLNIIKYKNKDTNQNAFEIILKLYQTKEALVRVAENDQENEFNQLNEQIESQNIENINVAIMNSIHKAGKHMEDHIIAAHSALIIGYMLLNDEILNSKNIIDFKGAKLKLKDSSFKCMTQIIRKFFVFMKMMKVSGFSAEEYVDEVLNFLDKIDV</sequence>
<dbReference type="PANTHER" id="PTHR22100">
    <property type="entry name" value="WINGS APART-LIKE PROTEIN HOMOLOG"/>
    <property type="match status" value="1"/>
</dbReference>
<feature type="region of interest" description="Disordered" evidence="2">
    <location>
        <begin position="1"/>
        <end position="31"/>
    </location>
</feature>
<evidence type="ECO:0000259" key="3">
    <source>
        <dbReference type="PROSITE" id="PS51271"/>
    </source>
</evidence>
<dbReference type="Proteomes" id="UP000663879">
    <property type="component" value="Unassembled WGS sequence"/>
</dbReference>
<dbReference type="EMBL" id="CAJNOC010001102">
    <property type="protein sequence ID" value="CAF0835024.1"/>
    <property type="molecule type" value="Genomic_DNA"/>
</dbReference>
<dbReference type="Gene3D" id="1.25.10.10">
    <property type="entry name" value="Leucine-rich Repeat Variant"/>
    <property type="match status" value="1"/>
</dbReference>